<evidence type="ECO:0000313" key="3">
    <source>
        <dbReference type="Proteomes" id="UP000297737"/>
    </source>
</evidence>
<dbReference type="OrthoDB" id="9802987at2"/>
<protein>
    <submittedName>
        <fullName evidence="2">Polysaccharide pyruvyl transferase family protein</fullName>
    </submittedName>
</protein>
<dbReference type="InterPro" id="IPR007345">
    <property type="entry name" value="Polysacch_pyruvyl_Trfase"/>
</dbReference>
<dbReference type="EMBL" id="SIHO01000003">
    <property type="protein sequence ID" value="TFU01101.1"/>
    <property type="molecule type" value="Genomic_DNA"/>
</dbReference>
<evidence type="ECO:0000313" key="2">
    <source>
        <dbReference type="EMBL" id="TFU01101.1"/>
    </source>
</evidence>
<evidence type="ECO:0000259" key="1">
    <source>
        <dbReference type="Pfam" id="PF04230"/>
    </source>
</evidence>
<dbReference type="Proteomes" id="UP000297737">
    <property type="component" value="Unassembled WGS sequence"/>
</dbReference>
<gene>
    <name evidence="2" type="ORF">EUV02_12360</name>
</gene>
<name>A0A4Y9EK37_9SPHN</name>
<comment type="caution">
    <text evidence="2">The sequence shown here is derived from an EMBL/GenBank/DDBJ whole genome shotgun (WGS) entry which is preliminary data.</text>
</comment>
<keyword evidence="3" id="KW-1185">Reference proteome</keyword>
<accession>A0A4Y9EK37</accession>
<dbReference type="GO" id="GO:0016740">
    <property type="term" value="F:transferase activity"/>
    <property type="evidence" value="ECO:0007669"/>
    <property type="project" value="UniProtKB-KW"/>
</dbReference>
<reference evidence="2 3" key="1">
    <citation type="submission" date="2019-02" db="EMBL/GenBank/DDBJ databases">
        <title>Polymorphobacter sp. isolated from the lake at the Tibet of China.</title>
        <authorList>
            <person name="Li A."/>
        </authorList>
    </citation>
    <scope>NUCLEOTIDE SEQUENCE [LARGE SCALE GENOMIC DNA]</scope>
    <source>
        <strain evidence="2 3">DJ1R-1</strain>
    </source>
</reference>
<feature type="domain" description="Polysaccharide pyruvyl transferase" evidence="1">
    <location>
        <begin position="15"/>
        <end position="265"/>
    </location>
</feature>
<dbReference type="AlphaFoldDB" id="A0A4Y9EK37"/>
<dbReference type="Pfam" id="PF04230">
    <property type="entry name" value="PS_pyruv_trans"/>
    <property type="match status" value="1"/>
</dbReference>
<proteinExistence type="predicted"/>
<sequence length="323" mass="35796">MKRAVLLDTSVASTNIGDQIIMEAVREQLDRPLKDVLVASVASHDTMGAKGRAMVQAADLVVAGGSNLISSHQWLRSVWRLSPRDAFLGMNVVLMGVGWYQHQMKPDPYTRWLLRRVLHPTALHSVRDSQAQAMLAAIGITNTVNTGCPTLWNLSPERCAALPRARADEVVTTLNTYIPDRAADGRLIETLRSRYKVIHAWVQTAEDHDWLRSFGDDIRILEPSLSAYDRLLREAPSLDYVGNRLHGGIRALQHGRRAIIVEIDNRAQEMGRDFNLPTAARDDFARLEAMIDGDLAISVTPPVEAIARWKSSLGQTLEAGRGG</sequence>
<keyword evidence="2" id="KW-0808">Transferase</keyword>
<organism evidence="2 3">
    <name type="scientific">Glacieibacterium arshaanense</name>
    <dbReference type="NCBI Taxonomy" id="2511025"/>
    <lineage>
        <taxon>Bacteria</taxon>
        <taxon>Pseudomonadati</taxon>
        <taxon>Pseudomonadota</taxon>
        <taxon>Alphaproteobacteria</taxon>
        <taxon>Sphingomonadales</taxon>
        <taxon>Sphingosinicellaceae</taxon>
        <taxon>Glacieibacterium</taxon>
    </lineage>
</organism>
<dbReference type="RefSeq" id="WP_135246605.1">
    <property type="nucleotide sequence ID" value="NZ_SIHO01000003.1"/>
</dbReference>